<dbReference type="PROSITE" id="PS00409">
    <property type="entry name" value="PROKAR_NTER_METHYL"/>
    <property type="match status" value="1"/>
</dbReference>
<feature type="transmembrane region" description="Helical" evidence="11">
    <location>
        <begin position="6"/>
        <end position="29"/>
    </location>
</feature>
<dbReference type="GO" id="GO:0005886">
    <property type="term" value="C:plasma membrane"/>
    <property type="evidence" value="ECO:0007669"/>
    <property type="project" value="UniProtKB-SubCell"/>
</dbReference>
<dbReference type="InterPro" id="IPR022346">
    <property type="entry name" value="T2SS_GspH"/>
</dbReference>
<keyword evidence="14" id="KW-1185">Reference proteome</keyword>
<organism evidence="13 14">
    <name type="scientific">Vibrio ziniensis</name>
    <dbReference type="NCBI Taxonomy" id="2711221"/>
    <lineage>
        <taxon>Bacteria</taxon>
        <taxon>Pseudomonadati</taxon>
        <taxon>Pseudomonadota</taxon>
        <taxon>Gammaproteobacteria</taxon>
        <taxon>Vibrionales</taxon>
        <taxon>Vibrionaceae</taxon>
        <taxon>Vibrio</taxon>
    </lineage>
</organism>
<evidence type="ECO:0000256" key="3">
    <source>
        <dbReference type="ARBA" id="ARBA00022475"/>
    </source>
</evidence>
<evidence type="ECO:0000256" key="6">
    <source>
        <dbReference type="ARBA" id="ARBA00022692"/>
    </source>
</evidence>
<dbReference type="Pfam" id="PF12019">
    <property type="entry name" value="GspH"/>
    <property type="match status" value="1"/>
</dbReference>
<sequence>MPRGFTLLEMMLTMAVLTILLSASIPNFYQFQQRQKIKALAQELHGFLIQAKSEAVYRNTDLWAHIRFDSNPTFTGDWEIRLTNSDKDTQGETIQLLNGNRYRDVIFSSSYLSNQIKFDGVRGKITNGHLSLSSIMSTQKKLQFKSSFGASRILICGEGEALYGYPMCV</sequence>
<dbReference type="PIRSF" id="PIRSF024622">
    <property type="entry name" value="Tfp_FimT"/>
    <property type="match status" value="1"/>
</dbReference>
<dbReference type="NCBIfam" id="TIGR02532">
    <property type="entry name" value="IV_pilin_GFxxxE"/>
    <property type="match status" value="1"/>
</dbReference>
<dbReference type="EMBL" id="CP049331">
    <property type="protein sequence ID" value="QIH41122.1"/>
    <property type="molecule type" value="Genomic_DNA"/>
</dbReference>
<keyword evidence="6 11" id="KW-0812">Transmembrane</keyword>
<name>A0A6G7CG96_9VIBR</name>
<accession>A0A6G7CG96</accession>
<dbReference type="Proteomes" id="UP000503003">
    <property type="component" value="Chromosome 1"/>
</dbReference>
<evidence type="ECO:0000256" key="4">
    <source>
        <dbReference type="ARBA" id="ARBA00022481"/>
    </source>
</evidence>
<keyword evidence="3" id="KW-1003">Cell membrane</keyword>
<evidence type="ECO:0000256" key="7">
    <source>
        <dbReference type="ARBA" id="ARBA00022989"/>
    </source>
</evidence>
<dbReference type="KEGG" id="vzi:G5S32_03585"/>
<evidence type="ECO:0000259" key="12">
    <source>
        <dbReference type="Pfam" id="PF12019"/>
    </source>
</evidence>
<reference evidence="13 14" key="1">
    <citation type="submission" date="2020-02" db="EMBL/GenBank/DDBJ databases">
        <title>A complete genome of a marine bacterium Vibrio sp. ZWAL4003 isolated from the mangrove sediment with the ability to degrade polysaccharides.</title>
        <authorList>
            <person name="Wu J."/>
            <person name="Qu W."/>
            <person name="Zeng R."/>
        </authorList>
    </citation>
    <scope>NUCLEOTIDE SEQUENCE [LARGE SCALE GENOMIC DNA]</scope>
    <source>
        <strain evidence="13 14">ZWAL4003</strain>
    </source>
</reference>
<evidence type="ECO:0000256" key="2">
    <source>
        <dbReference type="ARBA" id="ARBA00021549"/>
    </source>
</evidence>
<keyword evidence="8 11" id="KW-0472">Membrane</keyword>
<evidence type="ECO:0000256" key="8">
    <source>
        <dbReference type="ARBA" id="ARBA00023136"/>
    </source>
</evidence>
<evidence type="ECO:0000256" key="10">
    <source>
        <dbReference type="ARBA" id="ARBA00030775"/>
    </source>
</evidence>
<evidence type="ECO:0000256" key="9">
    <source>
        <dbReference type="ARBA" id="ARBA00025772"/>
    </source>
</evidence>
<protein>
    <recommendedName>
        <fullName evidence="2">Type II secretion system protein H</fullName>
    </recommendedName>
    <alternativeName>
        <fullName evidence="10">General secretion pathway protein H</fullName>
    </alternativeName>
</protein>
<comment type="similarity">
    <text evidence="9">Belongs to the GSP H family.</text>
</comment>
<dbReference type="InterPro" id="IPR016824">
    <property type="entry name" value="Tfp-pilus_assembly_FimT"/>
</dbReference>
<evidence type="ECO:0000256" key="11">
    <source>
        <dbReference type="SAM" id="Phobius"/>
    </source>
</evidence>
<dbReference type="RefSeq" id="WP_165310526.1">
    <property type="nucleotide sequence ID" value="NZ_CP049331.1"/>
</dbReference>
<comment type="subcellular location">
    <subcellularLocation>
        <location evidence="1">Cell inner membrane</location>
        <topology evidence="1">Single-pass membrane protein</topology>
    </subcellularLocation>
</comment>
<keyword evidence="5" id="KW-0997">Cell inner membrane</keyword>
<dbReference type="InterPro" id="IPR012902">
    <property type="entry name" value="N_methyl_site"/>
</dbReference>
<evidence type="ECO:0000256" key="1">
    <source>
        <dbReference type="ARBA" id="ARBA00004377"/>
    </source>
</evidence>
<keyword evidence="4" id="KW-0488">Methylation</keyword>
<keyword evidence="7 11" id="KW-1133">Transmembrane helix</keyword>
<gene>
    <name evidence="13" type="ORF">G5S32_03585</name>
</gene>
<dbReference type="SUPFAM" id="SSF54523">
    <property type="entry name" value="Pili subunits"/>
    <property type="match status" value="1"/>
</dbReference>
<evidence type="ECO:0000313" key="13">
    <source>
        <dbReference type="EMBL" id="QIH41122.1"/>
    </source>
</evidence>
<dbReference type="InterPro" id="IPR045584">
    <property type="entry name" value="Pilin-like"/>
</dbReference>
<dbReference type="GO" id="GO:0015627">
    <property type="term" value="C:type II protein secretion system complex"/>
    <property type="evidence" value="ECO:0007669"/>
    <property type="project" value="InterPro"/>
</dbReference>
<dbReference type="GO" id="GO:0015628">
    <property type="term" value="P:protein secretion by the type II secretion system"/>
    <property type="evidence" value="ECO:0007669"/>
    <property type="project" value="InterPro"/>
</dbReference>
<evidence type="ECO:0000313" key="14">
    <source>
        <dbReference type="Proteomes" id="UP000503003"/>
    </source>
</evidence>
<dbReference type="Gene3D" id="3.30.700.10">
    <property type="entry name" value="Glycoprotein, Type 4 Pilin"/>
    <property type="match status" value="1"/>
</dbReference>
<proteinExistence type="inferred from homology"/>
<feature type="domain" description="General secretion pathway GspH" evidence="12">
    <location>
        <begin position="41"/>
        <end position="137"/>
    </location>
</feature>
<dbReference type="AlphaFoldDB" id="A0A6G7CG96"/>
<dbReference type="Pfam" id="PF07963">
    <property type="entry name" value="N_methyl"/>
    <property type="match status" value="1"/>
</dbReference>
<evidence type="ECO:0000256" key="5">
    <source>
        <dbReference type="ARBA" id="ARBA00022519"/>
    </source>
</evidence>